<feature type="non-terminal residue" evidence="2">
    <location>
        <position position="68"/>
    </location>
</feature>
<organism evidence="2">
    <name type="scientific">uncultured Gemmatimonadota bacterium</name>
    <dbReference type="NCBI Taxonomy" id="203437"/>
    <lineage>
        <taxon>Bacteria</taxon>
        <taxon>Pseudomonadati</taxon>
        <taxon>Gemmatimonadota</taxon>
        <taxon>environmental samples</taxon>
    </lineage>
</organism>
<gene>
    <name evidence="2" type="ORF">AVDCRST_MAG68-4152</name>
</gene>
<proteinExistence type="predicted"/>
<feature type="region of interest" description="Disordered" evidence="1">
    <location>
        <begin position="1"/>
        <end position="27"/>
    </location>
</feature>
<dbReference type="AlphaFoldDB" id="A0A6J4MFX1"/>
<feature type="non-terminal residue" evidence="2">
    <location>
        <position position="1"/>
    </location>
</feature>
<reference evidence="2" key="1">
    <citation type="submission" date="2020-02" db="EMBL/GenBank/DDBJ databases">
        <authorList>
            <person name="Meier V. D."/>
        </authorList>
    </citation>
    <scope>NUCLEOTIDE SEQUENCE</scope>
    <source>
        <strain evidence="2">AVDCRST_MAG68</strain>
    </source>
</reference>
<evidence type="ECO:0000313" key="2">
    <source>
        <dbReference type="EMBL" id="CAA9358242.1"/>
    </source>
</evidence>
<name>A0A6J4MFX1_9BACT</name>
<feature type="region of interest" description="Disordered" evidence="1">
    <location>
        <begin position="49"/>
        <end position="68"/>
    </location>
</feature>
<sequence>WATDPRGLTQAPTSPPPPPDRWGRRRCPHTRATNRFLGACSLCIAWPRLDGWSAPRSPSSLGEGGRGG</sequence>
<evidence type="ECO:0000256" key="1">
    <source>
        <dbReference type="SAM" id="MobiDB-lite"/>
    </source>
</evidence>
<protein>
    <submittedName>
        <fullName evidence="2">Uncharacterized protein</fullName>
    </submittedName>
</protein>
<accession>A0A6J4MFX1</accession>
<dbReference type="EMBL" id="CADCTW010000193">
    <property type="protein sequence ID" value="CAA9358242.1"/>
    <property type="molecule type" value="Genomic_DNA"/>
</dbReference>